<organism evidence="1 2">
    <name type="scientific">Laccaria amethystina LaAM-08-1</name>
    <dbReference type="NCBI Taxonomy" id="1095629"/>
    <lineage>
        <taxon>Eukaryota</taxon>
        <taxon>Fungi</taxon>
        <taxon>Dikarya</taxon>
        <taxon>Basidiomycota</taxon>
        <taxon>Agaricomycotina</taxon>
        <taxon>Agaricomycetes</taxon>
        <taxon>Agaricomycetidae</taxon>
        <taxon>Agaricales</taxon>
        <taxon>Agaricineae</taxon>
        <taxon>Hydnangiaceae</taxon>
        <taxon>Laccaria</taxon>
    </lineage>
</organism>
<accession>A0A0C9WYB2</accession>
<reference evidence="2" key="2">
    <citation type="submission" date="2015-01" db="EMBL/GenBank/DDBJ databases">
        <title>Evolutionary Origins and Diversification of the Mycorrhizal Mutualists.</title>
        <authorList>
            <consortium name="DOE Joint Genome Institute"/>
            <consortium name="Mycorrhizal Genomics Consortium"/>
            <person name="Kohler A."/>
            <person name="Kuo A."/>
            <person name="Nagy L.G."/>
            <person name="Floudas D."/>
            <person name="Copeland A."/>
            <person name="Barry K.W."/>
            <person name="Cichocki N."/>
            <person name="Veneault-Fourrey C."/>
            <person name="LaButti K."/>
            <person name="Lindquist E.A."/>
            <person name="Lipzen A."/>
            <person name="Lundell T."/>
            <person name="Morin E."/>
            <person name="Murat C."/>
            <person name="Riley R."/>
            <person name="Ohm R."/>
            <person name="Sun H."/>
            <person name="Tunlid A."/>
            <person name="Henrissat B."/>
            <person name="Grigoriev I.V."/>
            <person name="Hibbett D.S."/>
            <person name="Martin F."/>
        </authorList>
    </citation>
    <scope>NUCLEOTIDE SEQUENCE [LARGE SCALE GENOMIC DNA]</scope>
    <source>
        <strain evidence="2">LaAM-08-1</strain>
    </source>
</reference>
<dbReference type="OrthoDB" id="2418900at2759"/>
<dbReference type="EMBL" id="KN839204">
    <property type="protein sequence ID" value="KIJ90371.1"/>
    <property type="molecule type" value="Genomic_DNA"/>
</dbReference>
<sequence>MEKLLAPLIKAGEEGVNVTCVDGVVRRVFPILVSYVADFPKQCLVACCKESYCPKCRVEPKDRGEMVDYLLREQERSKTILSHKESGRRVAAYDNEGFRPVWKPFWANLPHVDIFTCFTPDILHQLHKGVFKDHLVSWCVELAGKHEIDARFRSMPGYPGLRHFKNGISHTVSQWTGREHKDMQRVFVGSLVGAVQPAVLKTVRAAVDFIYYSQLHIHTSTTLNALQDALRIFHENKDIFIREGVREHFNIPKLHQMLHYVKAIKSRGAADGYNTESPERLHIDFAKEAYRASNGRDYEEQMVKWLGRQEAVARFRAYLDWCDAEFESDVDTGSDCDTNTDSDVVNKLALANTFATTTTADIVTLTTRFFAIDFVSALTKVIRRAYPAPAQPLLPNVTDKFDVFKRLSIRLPSLAAVGCFKATQHIRATPLMSGRKKDTPANFDTVLIRSERERGNQVTRGTCLKGLRVAQVRVIFALPDHLRGCELPKYHAYVEWFNPLRAPDPDSLLHSVTRSYQHGRSLAEIVPLTDIVSSCHLTPKFGINFHPAPWTNVEMLDNWKSFTLNRYIHLGTFYEHQGLK</sequence>
<reference evidence="1 2" key="1">
    <citation type="submission" date="2014-04" db="EMBL/GenBank/DDBJ databases">
        <authorList>
            <consortium name="DOE Joint Genome Institute"/>
            <person name="Kuo A."/>
            <person name="Kohler A."/>
            <person name="Nagy L.G."/>
            <person name="Floudas D."/>
            <person name="Copeland A."/>
            <person name="Barry K.W."/>
            <person name="Cichocki N."/>
            <person name="Veneault-Fourrey C."/>
            <person name="LaButti K."/>
            <person name="Lindquist E.A."/>
            <person name="Lipzen A."/>
            <person name="Lundell T."/>
            <person name="Morin E."/>
            <person name="Murat C."/>
            <person name="Sun H."/>
            <person name="Tunlid A."/>
            <person name="Henrissat B."/>
            <person name="Grigoriev I.V."/>
            <person name="Hibbett D.S."/>
            <person name="Martin F."/>
            <person name="Nordberg H.P."/>
            <person name="Cantor M.N."/>
            <person name="Hua S.X."/>
        </authorList>
    </citation>
    <scope>NUCLEOTIDE SEQUENCE [LARGE SCALE GENOMIC DNA]</scope>
    <source>
        <strain evidence="1 2">LaAM-08-1</strain>
    </source>
</reference>
<dbReference type="InterPro" id="IPR041078">
    <property type="entry name" value="Plavaka"/>
</dbReference>
<dbReference type="HOGENOM" id="CLU_006344_4_2_1"/>
<evidence type="ECO:0000313" key="2">
    <source>
        <dbReference type="Proteomes" id="UP000054477"/>
    </source>
</evidence>
<dbReference type="Proteomes" id="UP000054477">
    <property type="component" value="Unassembled WGS sequence"/>
</dbReference>
<name>A0A0C9WYB2_9AGAR</name>
<evidence type="ECO:0000313" key="1">
    <source>
        <dbReference type="EMBL" id="KIJ90371.1"/>
    </source>
</evidence>
<gene>
    <name evidence="1" type="ORF">K443DRAFT_15290</name>
</gene>
<proteinExistence type="predicted"/>
<keyword evidence="2" id="KW-1185">Reference proteome</keyword>
<protein>
    <submittedName>
        <fullName evidence="1">Uncharacterized protein</fullName>
    </submittedName>
</protein>
<dbReference type="AlphaFoldDB" id="A0A0C9WYB2"/>
<dbReference type="Pfam" id="PF18759">
    <property type="entry name" value="Plavaka"/>
    <property type="match status" value="1"/>
</dbReference>